<comment type="caution">
    <text evidence="3">The sequence shown here is derived from an EMBL/GenBank/DDBJ whole genome shotgun (WGS) entry which is preliminary data.</text>
</comment>
<protein>
    <recommendedName>
        <fullName evidence="2">Pyridoxamine 5'-phosphate oxidase Alr4036 family FMN-binding domain-containing protein</fullName>
    </recommendedName>
</protein>
<dbReference type="SUPFAM" id="SSF50475">
    <property type="entry name" value="FMN-binding split barrel"/>
    <property type="match status" value="1"/>
</dbReference>
<dbReference type="InterPro" id="IPR012349">
    <property type="entry name" value="Split_barrel_FMN-bd"/>
</dbReference>
<accession>A0A1B7NR91</accession>
<feature type="compositionally biased region" description="Polar residues" evidence="1">
    <location>
        <begin position="212"/>
        <end position="222"/>
    </location>
</feature>
<name>A0A1B7NR91_9EURO</name>
<organism evidence="3 4">
    <name type="scientific">Emergomyces africanus</name>
    <dbReference type="NCBI Taxonomy" id="1955775"/>
    <lineage>
        <taxon>Eukaryota</taxon>
        <taxon>Fungi</taxon>
        <taxon>Dikarya</taxon>
        <taxon>Ascomycota</taxon>
        <taxon>Pezizomycotina</taxon>
        <taxon>Eurotiomycetes</taxon>
        <taxon>Eurotiomycetidae</taxon>
        <taxon>Onygenales</taxon>
        <taxon>Ajellomycetaceae</taxon>
        <taxon>Emergomyces</taxon>
    </lineage>
</organism>
<dbReference type="InterPro" id="IPR024624">
    <property type="entry name" value="Pyridox_Oxase_Alr4036_FMN-bd"/>
</dbReference>
<evidence type="ECO:0000259" key="2">
    <source>
        <dbReference type="Pfam" id="PF12766"/>
    </source>
</evidence>
<dbReference type="PANTHER" id="PTHR28243">
    <property type="entry name" value="AGL049CP"/>
    <property type="match status" value="1"/>
</dbReference>
<dbReference type="OrthoDB" id="5394411at2759"/>
<keyword evidence="4" id="KW-1185">Reference proteome</keyword>
<feature type="region of interest" description="Disordered" evidence="1">
    <location>
        <begin position="199"/>
        <end position="222"/>
    </location>
</feature>
<dbReference type="Proteomes" id="UP000091918">
    <property type="component" value="Unassembled WGS sequence"/>
</dbReference>
<proteinExistence type="predicted"/>
<reference evidence="3 4" key="1">
    <citation type="submission" date="2015-07" db="EMBL/GenBank/DDBJ databases">
        <title>Emmonsia species relationships and genome sequence.</title>
        <authorList>
            <person name="Cuomo C.A."/>
            <person name="Schwartz I.S."/>
            <person name="Kenyon C."/>
            <person name="de Hoog G.S."/>
            <person name="Govender N.P."/>
            <person name="Botha A."/>
            <person name="Moreno L."/>
            <person name="de Vries M."/>
            <person name="Munoz J.F."/>
            <person name="Stielow J.B."/>
        </authorList>
    </citation>
    <scope>NUCLEOTIDE SEQUENCE [LARGE SCALE GENOMIC DNA]</scope>
    <source>
        <strain evidence="3 4">CBS 136260</strain>
    </source>
</reference>
<evidence type="ECO:0000256" key="1">
    <source>
        <dbReference type="SAM" id="MobiDB-lite"/>
    </source>
</evidence>
<dbReference type="STRING" id="1658172.A0A1B7NR91"/>
<dbReference type="EMBL" id="LGUA01001089">
    <property type="protein sequence ID" value="OAX79266.1"/>
    <property type="molecule type" value="Genomic_DNA"/>
</dbReference>
<gene>
    <name evidence="3" type="ORF">ACJ72_06415</name>
</gene>
<evidence type="ECO:0000313" key="4">
    <source>
        <dbReference type="Proteomes" id="UP000091918"/>
    </source>
</evidence>
<dbReference type="GO" id="GO:0010181">
    <property type="term" value="F:FMN binding"/>
    <property type="evidence" value="ECO:0007669"/>
    <property type="project" value="InterPro"/>
</dbReference>
<dbReference type="Gene3D" id="2.30.110.10">
    <property type="entry name" value="Electron Transport, Fmn-binding Protein, Chain A"/>
    <property type="match status" value="1"/>
</dbReference>
<dbReference type="Pfam" id="PF12766">
    <property type="entry name" value="Pyridox_oxase_2"/>
    <property type="match status" value="1"/>
</dbReference>
<sequence length="296" mass="33456">MASQRHVQLPPSSKAPWRPRFQSHISKLSAPEFSLATIYRDSSGAVCPRVRTCIFRGFWAEIDLRETARKQLLEDEGGGTENGMNPNVYESDLLTFTTDVRMEKIAQISSSSDPYQGNGAGAGGPIEAVFWVRETMTQWRIKGRAFIIGSDRHGASELESRENIRQWVRRRDGSADEDAKRWSCDNEITAIFANLSPIMRGSFKNPPPGTPRSESPSDHSLQLGQKVDDIHDPVARANFRVVVICPEEVETVDLTVPEDPKRMRWTLTKTGENDMNSSEARSEYNRSTWEMVELWP</sequence>
<evidence type="ECO:0000313" key="3">
    <source>
        <dbReference type="EMBL" id="OAX79266.1"/>
    </source>
</evidence>
<dbReference type="AlphaFoldDB" id="A0A1B7NR91"/>
<dbReference type="PANTHER" id="PTHR28243:SF1">
    <property type="entry name" value="PYRIDOXAMINE 5'-PHOSPHATE OXIDASE ALR4036 FAMILY FMN-BINDING DOMAIN-CONTAINING PROTEIN"/>
    <property type="match status" value="1"/>
</dbReference>
<feature type="domain" description="Pyridoxamine 5'-phosphate oxidase Alr4036 family FMN-binding" evidence="2">
    <location>
        <begin position="15"/>
        <end position="148"/>
    </location>
</feature>